<organism evidence="1 2">
    <name type="scientific">Oleomonas cavernae</name>
    <dbReference type="NCBI Taxonomy" id="2320859"/>
    <lineage>
        <taxon>Bacteria</taxon>
        <taxon>Pseudomonadati</taxon>
        <taxon>Pseudomonadota</taxon>
        <taxon>Alphaproteobacteria</taxon>
        <taxon>Acetobacterales</taxon>
        <taxon>Acetobacteraceae</taxon>
        <taxon>Oleomonas</taxon>
    </lineage>
</organism>
<dbReference type="Pfam" id="PF13692">
    <property type="entry name" value="Glyco_trans_1_4"/>
    <property type="match status" value="1"/>
</dbReference>
<dbReference type="EMBL" id="QYUK01000011">
    <property type="protein sequence ID" value="RJF86452.1"/>
    <property type="molecule type" value="Genomic_DNA"/>
</dbReference>
<evidence type="ECO:0000313" key="1">
    <source>
        <dbReference type="EMBL" id="RJF86452.1"/>
    </source>
</evidence>
<dbReference type="SUPFAM" id="SSF53756">
    <property type="entry name" value="UDP-Glycosyltransferase/glycogen phosphorylase"/>
    <property type="match status" value="1"/>
</dbReference>
<gene>
    <name evidence="1" type="ORF">D3874_04930</name>
</gene>
<reference evidence="1 2" key="1">
    <citation type="submission" date="2018-09" db="EMBL/GenBank/DDBJ databases">
        <authorList>
            <person name="Zhu H."/>
        </authorList>
    </citation>
    <scope>NUCLEOTIDE SEQUENCE [LARGE SCALE GENOMIC DNA]</scope>
    <source>
        <strain evidence="1 2">K1W22B-8</strain>
    </source>
</reference>
<proteinExistence type="predicted"/>
<sequence>MIIAIQDAEGQMFRQQTSAEVVTIEYSTPPALVSKALSGPIKVGYLGSLNPWNTKSLQIFDSLLASHPRKDELSARFSFLVFGGVCLANDEYKVLQRMGPVDKVEHFYEDVDIVVNPMVGGTGLKIKTVEALAFGRLVLSTASGGTGLEDIHPDICLDGLGALISRLEAVASREAALEQGSEMFQRYMIFHNRTEQRIDTMLDKLGFGIVKNQVA</sequence>
<dbReference type="Proteomes" id="UP000284605">
    <property type="component" value="Unassembled WGS sequence"/>
</dbReference>
<dbReference type="Gene3D" id="3.40.50.2000">
    <property type="entry name" value="Glycogen Phosphorylase B"/>
    <property type="match status" value="1"/>
</dbReference>
<keyword evidence="2" id="KW-1185">Reference proteome</keyword>
<accession>A0A418W8X5</accession>
<protein>
    <submittedName>
        <fullName evidence="1">Glycosyltransferase</fullName>
    </submittedName>
</protein>
<dbReference type="AlphaFoldDB" id="A0A418W8X5"/>
<comment type="caution">
    <text evidence="1">The sequence shown here is derived from an EMBL/GenBank/DDBJ whole genome shotgun (WGS) entry which is preliminary data.</text>
</comment>
<name>A0A418W8X5_9PROT</name>
<evidence type="ECO:0000313" key="2">
    <source>
        <dbReference type="Proteomes" id="UP000284605"/>
    </source>
</evidence>
<keyword evidence="1" id="KW-0808">Transferase</keyword>
<dbReference type="GO" id="GO:0016740">
    <property type="term" value="F:transferase activity"/>
    <property type="evidence" value="ECO:0007669"/>
    <property type="project" value="UniProtKB-KW"/>
</dbReference>